<proteinExistence type="predicted"/>
<dbReference type="AlphaFoldDB" id="A0A928AAG0"/>
<accession>A0A928AAG0</accession>
<keyword evidence="1" id="KW-1133">Transmembrane helix</keyword>
<evidence type="ECO:0000313" key="2">
    <source>
        <dbReference type="EMBL" id="MBE6165784.1"/>
    </source>
</evidence>
<dbReference type="EMBL" id="SVAF01000064">
    <property type="protein sequence ID" value="MBE6165784.1"/>
    <property type="molecule type" value="Genomic_DNA"/>
</dbReference>
<name>A0A928AAG0_9STRE</name>
<reference evidence="2" key="1">
    <citation type="submission" date="2019-04" db="EMBL/GenBank/DDBJ databases">
        <title>Evolution of Biomass-Degrading Anaerobic Consortia Revealed by Metagenomics.</title>
        <authorList>
            <person name="Peng X."/>
        </authorList>
    </citation>
    <scope>NUCLEOTIDE SEQUENCE</scope>
    <source>
        <strain evidence="2">SIG195</strain>
    </source>
</reference>
<evidence type="ECO:0000256" key="1">
    <source>
        <dbReference type="SAM" id="Phobius"/>
    </source>
</evidence>
<keyword evidence="1" id="KW-0812">Transmembrane</keyword>
<organism evidence="2 3">
    <name type="scientific">Streptococcus gallolyticus</name>
    <dbReference type="NCBI Taxonomy" id="315405"/>
    <lineage>
        <taxon>Bacteria</taxon>
        <taxon>Bacillati</taxon>
        <taxon>Bacillota</taxon>
        <taxon>Bacilli</taxon>
        <taxon>Lactobacillales</taxon>
        <taxon>Streptococcaceae</taxon>
        <taxon>Streptococcus</taxon>
    </lineage>
</organism>
<keyword evidence="1" id="KW-0472">Membrane</keyword>
<feature type="transmembrane region" description="Helical" evidence="1">
    <location>
        <begin position="12"/>
        <end position="36"/>
    </location>
</feature>
<sequence length="43" mass="4740">MKTKKITVGKILQYLILMVGATVAILPILVVFIGSFKSNTEFL</sequence>
<gene>
    <name evidence="2" type="ORF">E7156_11090</name>
</gene>
<feature type="non-terminal residue" evidence="2">
    <location>
        <position position="43"/>
    </location>
</feature>
<comment type="caution">
    <text evidence="2">The sequence shown here is derived from an EMBL/GenBank/DDBJ whole genome shotgun (WGS) entry which is preliminary data.</text>
</comment>
<evidence type="ECO:0000313" key="3">
    <source>
        <dbReference type="Proteomes" id="UP000700800"/>
    </source>
</evidence>
<dbReference type="Proteomes" id="UP000700800">
    <property type="component" value="Unassembled WGS sequence"/>
</dbReference>
<protein>
    <submittedName>
        <fullName evidence="2">Carbohydrate ABC transporter permease</fullName>
    </submittedName>
</protein>